<dbReference type="CDD" id="cd13868">
    <property type="entry name" value="CuRO_2_CotA_like"/>
    <property type="match status" value="1"/>
</dbReference>
<feature type="chain" id="PRO_5035169664" evidence="2">
    <location>
        <begin position="27"/>
        <end position="647"/>
    </location>
</feature>
<feature type="signal peptide" evidence="2">
    <location>
        <begin position="1"/>
        <end position="26"/>
    </location>
</feature>
<dbReference type="CDD" id="cd13844">
    <property type="entry name" value="CuRO_1_BOD_CotA_like"/>
    <property type="match status" value="1"/>
</dbReference>
<evidence type="ECO:0000313" key="5">
    <source>
        <dbReference type="Proteomes" id="UP000619293"/>
    </source>
</evidence>
<dbReference type="Proteomes" id="UP000619293">
    <property type="component" value="Unassembled WGS sequence"/>
</dbReference>
<dbReference type="PANTHER" id="PTHR48267:SF1">
    <property type="entry name" value="BILIRUBIN OXIDASE"/>
    <property type="match status" value="1"/>
</dbReference>
<protein>
    <submittedName>
        <fullName evidence="4">Multicopper oxidase</fullName>
    </submittedName>
</protein>
<evidence type="ECO:0000313" key="4">
    <source>
        <dbReference type="EMBL" id="GIF86852.1"/>
    </source>
</evidence>
<comment type="similarity">
    <text evidence="1">Belongs to the multicopper oxidase family.</text>
</comment>
<evidence type="ECO:0000259" key="3">
    <source>
        <dbReference type="Pfam" id="PF07731"/>
    </source>
</evidence>
<reference evidence="4 5" key="1">
    <citation type="submission" date="2021-01" db="EMBL/GenBank/DDBJ databases">
        <title>Whole genome shotgun sequence of Catellatospora chokoriensis NBRC 107358.</title>
        <authorList>
            <person name="Komaki H."/>
            <person name="Tamura T."/>
        </authorList>
    </citation>
    <scope>NUCLEOTIDE SEQUENCE [LARGE SCALE GENOMIC DNA]</scope>
    <source>
        <strain evidence="4 5">NBRC 107358</strain>
    </source>
</reference>
<keyword evidence="2" id="KW-0732">Signal</keyword>
<dbReference type="InterPro" id="IPR045087">
    <property type="entry name" value="Cu-oxidase_fam"/>
</dbReference>
<dbReference type="PANTHER" id="PTHR48267">
    <property type="entry name" value="CUPREDOXIN SUPERFAMILY PROTEIN"/>
    <property type="match status" value="1"/>
</dbReference>
<dbReference type="PROSITE" id="PS51318">
    <property type="entry name" value="TAT"/>
    <property type="match status" value="1"/>
</dbReference>
<proteinExistence type="inferred from homology"/>
<dbReference type="AlphaFoldDB" id="A0A8J3JL23"/>
<dbReference type="GO" id="GO:0005507">
    <property type="term" value="F:copper ion binding"/>
    <property type="evidence" value="ECO:0007669"/>
    <property type="project" value="InterPro"/>
</dbReference>
<dbReference type="SUPFAM" id="SSF49503">
    <property type="entry name" value="Cupredoxins"/>
    <property type="match status" value="3"/>
</dbReference>
<dbReference type="InterPro" id="IPR006311">
    <property type="entry name" value="TAT_signal"/>
</dbReference>
<evidence type="ECO:0000256" key="2">
    <source>
        <dbReference type="SAM" id="SignalP"/>
    </source>
</evidence>
<dbReference type="GO" id="GO:0016491">
    <property type="term" value="F:oxidoreductase activity"/>
    <property type="evidence" value="ECO:0007669"/>
    <property type="project" value="InterPro"/>
</dbReference>
<accession>A0A8J3JL23</accession>
<dbReference type="InterPro" id="IPR008972">
    <property type="entry name" value="Cupredoxin"/>
</dbReference>
<comment type="caution">
    <text evidence="4">The sequence shown here is derived from an EMBL/GenBank/DDBJ whole genome shotgun (WGS) entry which is preliminary data.</text>
</comment>
<dbReference type="RefSeq" id="WP_191842192.1">
    <property type="nucleotide sequence ID" value="NZ_BAAALB010000004.1"/>
</dbReference>
<gene>
    <name evidence="4" type="primary">ompC_2</name>
    <name evidence="4" type="ORF">Cch02nite_02960</name>
</gene>
<feature type="domain" description="Plastocyanin-like" evidence="3">
    <location>
        <begin position="542"/>
        <end position="646"/>
    </location>
</feature>
<organism evidence="4 5">
    <name type="scientific">Catellatospora chokoriensis</name>
    <dbReference type="NCBI Taxonomy" id="310353"/>
    <lineage>
        <taxon>Bacteria</taxon>
        <taxon>Bacillati</taxon>
        <taxon>Actinomycetota</taxon>
        <taxon>Actinomycetes</taxon>
        <taxon>Micromonosporales</taxon>
        <taxon>Micromonosporaceae</taxon>
        <taxon>Catellatospora</taxon>
    </lineage>
</organism>
<dbReference type="Gene3D" id="2.60.40.420">
    <property type="entry name" value="Cupredoxins - blue copper proteins"/>
    <property type="match status" value="3"/>
</dbReference>
<evidence type="ECO:0000256" key="1">
    <source>
        <dbReference type="ARBA" id="ARBA00010609"/>
    </source>
</evidence>
<sequence>MPSRRQLLSTGLLSGAAVFLPSPAGAARPAAAAAAAGRLDASKIHKYKTRLPVPAAMPAVSTSGNADRYAVEVRQFRQQILPPGMPQTQVWGYGSAAHPKTFGYPARTIEATVDRPVEVTWINGLVDARGRARPHLLPVDPTLHWANPAGGAGHQDMPAHFGGTPARYTGPVPIVTHVHGAHAAEEADGYPTAWYLPDAPLPRGFAATGSDFAAMREKAESYGPRWQPGQAVFRYDNDQAPGTLWYHDHALGITRLNVYAGPVGFYLIRGGEQDLPAGTLPGPAPGPDDPENTRYYEIPLVIQDRSFHTDGSLYYPDSRSQFHDAFAGPYVPASDIAPIWNPAYLADTMVVNGRTWPQLAVEPRRYRFRLLNGSNSRSLILKIAASATTPRPAAAVTSFWQIGSDGGWLREPVRLEQLLLGPGERADVIVDLTGLAEGTELFLINEAPDVPYAAGVLGTDYQPANLATTGQVMKLLVIPLRGQDTSVPPEHLTLPAAPKLADSAAAWRVLLDDLPSAMLTGVNHRVATLGTVAPDRTQTPLRWHDAPTEKPVLGRSETWEILNFTDHSHTVHLHQVQFEVVSRQPFGIPPKPRPAEAWESGRKDTVLTHSGEVTRVKAVFDRPGRFVWHCHMLEHEDNEMMRPILVA</sequence>
<name>A0A8J3JL23_9ACTN</name>
<dbReference type="InterPro" id="IPR011706">
    <property type="entry name" value="Cu-oxidase_C"/>
</dbReference>
<keyword evidence="5" id="KW-1185">Reference proteome</keyword>
<dbReference type="EMBL" id="BONG01000001">
    <property type="protein sequence ID" value="GIF86852.1"/>
    <property type="molecule type" value="Genomic_DNA"/>
</dbReference>
<dbReference type="Pfam" id="PF07731">
    <property type="entry name" value="Cu-oxidase_2"/>
    <property type="match status" value="1"/>
</dbReference>